<dbReference type="Gene3D" id="3.40.50.720">
    <property type="entry name" value="NAD(P)-binding Rossmann-like Domain"/>
    <property type="match status" value="1"/>
</dbReference>
<reference evidence="3 4" key="1">
    <citation type="submission" date="2021-03" db="EMBL/GenBank/DDBJ databases">
        <title>Antimicrobial resistance genes in bacteria isolated from Japanese honey, and their potential for conferring macrolide and lincosamide resistance in the American foulbrood pathogen Paenibacillus larvae.</title>
        <authorList>
            <person name="Okamoto M."/>
            <person name="Kumagai M."/>
            <person name="Kanamori H."/>
            <person name="Takamatsu D."/>
        </authorList>
    </citation>
    <scope>NUCLEOTIDE SEQUENCE [LARGE SCALE GENOMIC DNA]</scope>
    <source>
        <strain evidence="3 4">J21TS3</strain>
    </source>
</reference>
<gene>
    <name evidence="3" type="ORF">J21TS3_27480</name>
</gene>
<comment type="similarity">
    <text evidence="1">Belongs to the short-chain dehydrogenases/reductases (SDR) family.</text>
</comment>
<accession>A0ABQ4LXD0</accession>
<dbReference type="RefSeq" id="WP_036709168.1">
    <property type="nucleotide sequence ID" value="NZ_BORW01000012.1"/>
</dbReference>
<proteinExistence type="inferred from homology"/>
<organism evidence="3 4">
    <name type="scientific">Paenibacillus cookii</name>
    <dbReference type="NCBI Taxonomy" id="157839"/>
    <lineage>
        <taxon>Bacteria</taxon>
        <taxon>Bacillati</taxon>
        <taxon>Bacillota</taxon>
        <taxon>Bacilli</taxon>
        <taxon>Bacillales</taxon>
        <taxon>Paenibacillaceae</taxon>
        <taxon>Paenibacillus</taxon>
    </lineage>
</organism>
<dbReference type="Pfam" id="PF13561">
    <property type="entry name" value="adh_short_C2"/>
    <property type="match status" value="1"/>
</dbReference>
<evidence type="ECO:0000313" key="4">
    <source>
        <dbReference type="Proteomes" id="UP000680638"/>
    </source>
</evidence>
<dbReference type="PRINTS" id="PR00081">
    <property type="entry name" value="GDHRDH"/>
</dbReference>
<comment type="caution">
    <text evidence="3">The sequence shown here is derived from an EMBL/GenBank/DDBJ whole genome shotgun (WGS) entry which is preliminary data.</text>
</comment>
<evidence type="ECO:0000313" key="3">
    <source>
        <dbReference type="EMBL" id="GIO67927.1"/>
    </source>
</evidence>
<dbReference type="SUPFAM" id="SSF51735">
    <property type="entry name" value="NAD(P)-binding Rossmann-fold domains"/>
    <property type="match status" value="1"/>
</dbReference>
<dbReference type="NCBIfam" id="NF005559">
    <property type="entry name" value="PRK07231.1"/>
    <property type="match status" value="1"/>
</dbReference>
<evidence type="ECO:0000256" key="1">
    <source>
        <dbReference type="ARBA" id="ARBA00006484"/>
    </source>
</evidence>
<keyword evidence="4" id="KW-1185">Reference proteome</keyword>
<dbReference type="Proteomes" id="UP000680638">
    <property type="component" value="Unassembled WGS sequence"/>
</dbReference>
<sequence length="250" mass="26041">MGRLDEKVAIITGAASGQGAVEAKLFAKEGAKVAATDINEEALQAVVAEIKAAGGEAIAVKHNVVSEEDWKNVIDKTVEAFGKVDVLVNNAGVAPATPLLDTTLDQWKKVMDINATSVFLGTQMVVPEMRKAGGGSIINISSMAGIVGTGAANAYPASKGAVRLFTKASAVEFSRENIRVNSVHPGVIETAMTKDILANDHYSAPLKAATLLPRWGQAEDVAYGVLFLASDESSFVTGSELVIDGGYTAH</sequence>
<dbReference type="InterPro" id="IPR036291">
    <property type="entry name" value="NAD(P)-bd_dom_sf"/>
</dbReference>
<evidence type="ECO:0000256" key="2">
    <source>
        <dbReference type="ARBA" id="ARBA00023002"/>
    </source>
</evidence>
<dbReference type="EMBL" id="BORW01000012">
    <property type="protein sequence ID" value="GIO67927.1"/>
    <property type="molecule type" value="Genomic_DNA"/>
</dbReference>
<name>A0ABQ4LXD0_9BACL</name>
<protein>
    <submittedName>
        <fullName evidence="3">Dehydrogenase</fullName>
    </submittedName>
</protein>
<dbReference type="InterPro" id="IPR002347">
    <property type="entry name" value="SDR_fam"/>
</dbReference>
<dbReference type="PRINTS" id="PR00080">
    <property type="entry name" value="SDRFAMILY"/>
</dbReference>
<dbReference type="PANTHER" id="PTHR24321">
    <property type="entry name" value="DEHYDROGENASES, SHORT CHAIN"/>
    <property type="match status" value="1"/>
</dbReference>
<keyword evidence="2" id="KW-0560">Oxidoreductase</keyword>
<dbReference type="PANTHER" id="PTHR24321:SF8">
    <property type="entry name" value="ESTRADIOL 17-BETA-DEHYDROGENASE 8-RELATED"/>
    <property type="match status" value="1"/>
</dbReference>